<proteinExistence type="predicted"/>
<keyword evidence="1" id="KW-0472">Membrane</keyword>
<feature type="transmembrane region" description="Helical" evidence="1">
    <location>
        <begin position="63"/>
        <end position="84"/>
    </location>
</feature>
<reference evidence="2 3" key="1">
    <citation type="submission" date="2019-02" db="EMBL/GenBank/DDBJ databases">
        <title>Genome sequencing of Clostridium botulinum clinical isolates.</title>
        <authorList>
            <person name="Brunt J."/>
            <person name="Van Vliet A.H.M."/>
            <person name="Stringer S.C."/>
            <person name="Grant K.A."/>
            <person name="Carter A.C."/>
            <person name="Peck M.W."/>
        </authorList>
    </citation>
    <scope>NUCLEOTIDE SEQUENCE [LARGE SCALE GENOMIC DNA]</scope>
    <source>
        <strain evidence="2 3">R1125/03</strain>
    </source>
</reference>
<keyword evidence="1" id="KW-0812">Transmembrane</keyword>
<sequence>MRKIIYKNPIIAGIFLNMVYMFSGIYAIKYSMTPLLVVMAPILGGINRKIIDNGIDLNRKRKMIILISFVVAISCLLFYSRYIYKVRINEIINK</sequence>
<evidence type="ECO:0000313" key="3">
    <source>
        <dbReference type="Proteomes" id="UP000473089"/>
    </source>
</evidence>
<keyword evidence="1" id="KW-1133">Transmembrane helix</keyword>
<organism evidence="2 3">
    <name type="scientific">Clostridium botulinum</name>
    <dbReference type="NCBI Taxonomy" id="1491"/>
    <lineage>
        <taxon>Bacteria</taxon>
        <taxon>Bacillati</taxon>
        <taxon>Bacillota</taxon>
        <taxon>Clostridia</taxon>
        <taxon>Eubacteriales</taxon>
        <taxon>Clostridiaceae</taxon>
        <taxon>Clostridium</taxon>
    </lineage>
</organism>
<evidence type="ECO:0000256" key="1">
    <source>
        <dbReference type="SAM" id="Phobius"/>
    </source>
</evidence>
<name>A0A6M0T524_CLOBO</name>
<comment type="caution">
    <text evidence="2">The sequence shown here is derived from an EMBL/GenBank/DDBJ whole genome shotgun (WGS) entry which is preliminary data.</text>
</comment>
<evidence type="ECO:0000313" key="2">
    <source>
        <dbReference type="EMBL" id="NFA62010.1"/>
    </source>
</evidence>
<accession>A0A6M0T524</accession>
<dbReference type="Proteomes" id="UP000473089">
    <property type="component" value="Unassembled WGS sequence"/>
</dbReference>
<dbReference type="EMBL" id="SGJP01000051">
    <property type="protein sequence ID" value="NFA62010.1"/>
    <property type="molecule type" value="Genomic_DNA"/>
</dbReference>
<protein>
    <submittedName>
        <fullName evidence="2">Uncharacterized protein</fullName>
    </submittedName>
</protein>
<gene>
    <name evidence="2" type="ORF">EXM42_17000</name>
</gene>
<dbReference type="AlphaFoldDB" id="A0A6M0T524"/>